<dbReference type="GO" id="GO:0097351">
    <property type="term" value="F:toxin sequestering activity"/>
    <property type="evidence" value="ECO:0007669"/>
    <property type="project" value="InterPro"/>
</dbReference>
<dbReference type="GO" id="GO:0003700">
    <property type="term" value="F:DNA-binding transcription factor activity"/>
    <property type="evidence" value="ECO:0007669"/>
    <property type="project" value="InterPro"/>
</dbReference>
<dbReference type="EMBL" id="MN175386">
    <property type="protein sequence ID" value="QID23744.1"/>
    <property type="molecule type" value="Genomic_DNA"/>
</dbReference>
<name>A0A6G6ANK1_KLEPN</name>
<proteinExistence type="predicted"/>
<organism evidence="1">
    <name type="scientific">Klebsiella pneumoniae</name>
    <dbReference type="NCBI Taxonomy" id="573"/>
    <lineage>
        <taxon>Bacteria</taxon>
        <taxon>Pseudomonadati</taxon>
        <taxon>Pseudomonadota</taxon>
        <taxon>Gammaproteobacteria</taxon>
        <taxon>Enterobacterales</taxon>
        <taxon>Enterobacteriaceae</taxon>
        <taxon>Klebsiella/Raoultella group</taxon>
        <taxon>Klebsiella</taxon>
        <taxon>Klebsiella pneumoniae complex</taxon>
    </lineage>
</organism>
<protein>
    <submittedName>
        <fullName evidence="1">HtaR suppressor protein</fullName>
    </submittedName>
</protein>
<gene>
    <name evidence="1" type="primary">htaR</name>
</gene>
<dbReference type="Pfam" id="PF15937">
    <property type="entry name" value="PrlF_antitoxin"/>
    <property type="match status" value="1"/>
</dbReference>
<keyword evidence="1" id="KW-0614">Plasmid</keyword>
<dbReference type="GO" id="GO:0001558">
    <property type="term" value="P:regulation of cell growth"/>
    <property type="evidence" value="ECO:0007669"/>
    <property type="project" value="InterPro"/>
</dbReference>
<sequence>MCIKRLDVFSEKRRKPSPSSGGDIRRKARRALKINQALTDSEIPAVIRDALHLKPGEYINYTLLAGGKVIMSRQEGKQNDPVVSKFLDFIEDDMKKNPQNIAPVPVVFWEGIKALTAGVEVDLDALITDN</sequence>
<evidence type="ECO:0000313" key="1">
    <source>
        <dbReference type="EMBL" id="QID23744.1"/>
    </source>
</evidence>
<dbReference type="RefSeq" id="WP_052626761.1">
    <property type="nucleotide sequence ID" value="NZ_MZ836808.1"/>
</dbReference>
<dbReference type="AlphaFoldDB" id="A0A6G6ANK1"/>
<reference evidence="1" key="1">
    <citation type="submission" date="2019-07" db="EMBL/GenBank/DDBJ databases">
        <authorList>
            <person name="Cheng J."/>
        </authorList>
    </citation>
    <scope>NUCLEOTIDE SEQUENCE</scope>
    <source>
        <strain evidence="1">KP-13-14</strain>
        <plasmid evidence="1">pKP-13-14-NDM-9</plasmid>
    </source>
</reference>
<geneLocation type="plasmid" evidence="1">
    <name>pKP-13-14-NDM-9</name>
</geneLocation>
<accession>A0A6G6ANK1</accession>
<dbReference type="InterPro" id="IPR031848">
    <property type="entry name" value="PrlF_antitoxin"/>
</dbReference>